<dbReference type="NCBIfam" id="NF010621">
    <property type="entry name" value="PRK14014.1"/>
    <property type="match status" value="1"/>
</dbReference>
<name>A0A4Q7YIL3_9GAMM</name>
<dbReference type="SMART" id="SM00563">
    <property type="entry name" value="PlsC"/>
    <property type="match status" value="1"/>
</dbReference>
<dbReference type="RefSeq" id="WP_130414970.1">
    <property type="nucleotide sequence ID" value="NZ_SHKX01000015.1"/>
</dbReference>
<keyword evidence="3" id="KW-1185">Reference proteome</keyword>
<proteinExistence type="predicted"/>
<sequence>MLKLLPPPIKGAMNYGLLGLNTIVHSVPLLTLAGLKLIPIQQWKTLCSQGLITISENWISLNSALLDFTQHTRYHVTGLDKLEYEGWYMVISNHQSWADILILQKVFNRKIPFLKFFLKKELIWVPVIGLCWWALDFPFMQRYSKELLIKHPELKGKDLEITKKACEKFKHLPVSIMNFLEGTRYTQAKHDAQQSPYQHLLKPKSGGIAYAIGVMAEEINTLVDVTIYYPDGHKGNMSFWNFMAGRSQDIHIHIETREIPSEMKYGDYENDDLFRKRFQGWIHTLWQEKDALLDQLSQKNRS</sequence>
<evidence type="ECO:0000313" key="3">
    <source>
        <dbReference type="Proteomes" id="UP000292423"/>
    </source>
</evidence>
<accession>A0A4Q7YIL3</accession>
<dbReference type="PANTHER" id="PTHR10983">
    <property type="entry name" value="1-ACYLGLYCEROL-3-PHOSPHATE ACYLTRANSFERASE-RELATED"/>
    <property type="match status" value="1"/>
</dbReference>
<evidence type="ECO:0000259" key="1">
    <source>
        <dbReference type="SMART" id="SM00563"/>
    </source>
</evidence>
<evidence type="ECO:0000313" key="2">
    <source>
        <dbReference type="EMBL" id="RZU36978.1"/>
    </source>
</evidence>
<gene>
    <name evidence="2" type="ORF">EV700_2842</name>
</gene>
<dbReference type="Pfam" id="PF01553">
    <property type="entry name" value="Acyltransferase"/>
    <property type="match status" value="1"/>
</dbReference>
<reference evidence="2 3" key="1">
    <citation type="submission" date="2019-02" db="EMBL/GenBank/DDBJ databases">
        <title>Genomic Encyclopedia of Type Strains, Phase IV (KMG-IV): sequencing the most valuable type-strain genomes for metagenomic binning, comparative biology and taxonomic classification.</title>
        <authorList>
            <person name="Goeker M."/>
        </authorList>
    </citation>
    <scope>NUCLEOTIDE SEQUENCE [LARGE SCALE GENOMIC DNA]</scope>
    <source>
        <strain evidence="2 3">DSM 105135</strain>
    </source>
</reference>
<comment type="caution">
    <text evidence="2">The sequence shown here is derived from an EMBL/GenBank/DDBJ whole genome shotgun (WGS) entry which is preliminary data.</text>
</comment>
<feature type="domain" description="Phospholipid/glycerol acyltransferase" evidence="1">
    <location>
        <begin position="88"/>
        <end position="230"/>
    </location>
</feature>
<organism evidence="2 3">
    <name type="scientific">Fluviicoccus keumensis</name>
    <dbReference type="NCBI Taxonomy" id="1435465"/>
    <lineage>
        <taxon>Bacteria</taxon>
        <taxon>Pseudomonadati</taxon>
        <taxon>Pseudomonadota</taxon>
        <taxon>Gammaproteobacteria</taxon>
        <taxon>Moraxellales</taxon>
        <taxon>Moraxellaceae</taxon>
        <taxon>Fluviicoccus</taxon>
    </lineage>
</organism>
<dbReference type="OrthoDB" id="319710at2"/>
<dbReference type="Proteomes" id="UP000292423">
    <property type="component" value="Unassembled WGS sequence"/>
</dbReference>
<dbReference type="PANTHER" id="PTHR10983:SF16">
    <property type="entry name" value="LYSOCARDIOLIPIN ACYLTRANSFERASE 1"/>
    <property type="match status" value="1"/>
</dbReference>
<keyword evidence="2" id="KW-0012">Acyltransferase</keyword>
<dbReference type="EMBL" id="SHKX01000015">
    <property type="protein sequence ID" value="RZU36978.1"/>
    <property type="molecule type" value="Genomic_DNA"/>
</dbReference>
<dbReference type="CDD" id="cd07990">
    <property type="entry name" value="LPLAT_LCLAT1-like"/>
    <property type="match status" value="1"/>
</dbReference>
<dbReference type="GO" id="GO:0016746">
    <property type="term" value="F:acyltransferase activity"/>
    <property type="evidence" value="ECO:0007669"/>
    <property type="project" value="UniProtKB-KW"/>
</dbReference>
<protein>
    <submittedName>
        <fullName evidence="2">1-acyl-sn-glycerol-3-phosphate acyltransferase</fullName>
    </submittedName>
</protein>
<dbReference type="InterPro" id="IPR002123">
    <property type="entry name" value="Plipid/glycerol_acylTrfase"/>
</dbReference>
<keyword evidence="2" id="KW-0808">Transferase</keyword>
<dbReference type="SUPFAM" id="SSF69593">
    <property type="entry name" value="Glycerol-3-phosphate (1)-acyltransferase"/>
    <property type="match status" value="1"/>
</dbReference>
<dbReference type="AlphaFoldDB" id="A0A4Q7YIL3"/>